<dbReference type="PATRIC" id="fig|1679170.3.peg.4076"/>
<keyword evidence="1" id="KW-0472">Membrane</keyword>
<keyword evidence="1" id="KW-0812">Transmembrane</keyword>
<organism evidence="2 3">
    <name type="scientific">Peribacillus loiseleuriae</name>
    <dbReference type="NCBI Taxonomy" id="1679170"/>
    <lineage>
        <taxon>Bacteria</taxon>
        <taxon>Bacillati</taxon>
        <taxon>Bacillota</taxon>
        <taxon>Bacilli</taxon>
        <taxon>Bacillales</taxon>
        <taxon>Bacillaceae</taxon>
        <taxon>Peribacillus</taxon>
    </lineage>
</organism>
<keyword evidence="3" id="KW-1185">Reference proteome</keyword>
<evidence type="ECO:0000313" key="3">
    <source>
        <dbReference type="Proteomes" id="UP000037146"/>
    </source>
</evidence>
<sequence>MVLFIRLLLFALIIFLIYTVIKYIVSPKRKLELAQEHSKFFFLDDPNNIQKNFVVTYKGVLFEGEKYLGTTAQAFEVISIFIWPRNTSSLHGMERKDFQFIESEVKKRYPQAIIDWKSPIKEFLE</sequence>
<dbReference type="RefSeq" id="WP_049682539.1">
    <property type="nucleotide sequence ID" value="NZ_JBIVOD010000001.1"/>
</dbReference>
<comment type="caution">
    <text evidence="2">The sequence shown here is derived from an EMBL/GenBank/DDBJ whole genome shotgun (WGS) entry which is preliminary data.</text>
</comment>
<reference evidence="3" key="1">
    <citation type="submission" date="2015-07" db="EMBL/GenBank/DDBJ databases">
        <title>Genome sequencing project for genomic taxonomy and phylogenomics of Bacillus-like bacteria.</title>
        <authorList>
            <person name="Liu B."/>
            <person name="Wang J."/>
            <person name="Zhu Y."/>
            <person name="Liu G."/>
            <person name="Chen Q."/>
            <person name="Chen Z."/>
            <person name="Lan J."/>
            <person name="Che J."/>
            <person name="Ge C."/>
            <person name="Shi H."/>
            <person name="Pan Z."/>
            <person name="Liu X."/>
        </authorList>
    </citation>
    <scope>NUCLEOTIDE SEQUENCE [LARGE SCALE GENOMIC DNA]</scope>
    <source>
        <strain evidence="3">FJAT-27997</strain>
    </source>
</reference>
<protein>
    <submittedName>
        <fullName evidence="2">Sigma-w pathway protein ysdB</fullName>
    </submittedName>
</protein>
<dbReference type="EMBL" id="LFZW01000001">
    <property type="protein sequence ID" value="KMY51191.1"/>
    <property type="molecule type" value="Genomic_DNA"/>
</dbReference>
<dbReference type="OrthoDB" id="2735026at2"/>
<accession>A0A0K9GX35</accession>
<evidence type="ECO:0000256" key="1">
    <source>
        <dbReference type="SAM" id="Phobius"/>
    </source>
</evidence>
<keyword evidence="1" id="KW-1133">Transmembrane helix</keyword>
<name>A0A0K9GX35_9BACI</name>
<evidence type="ECO:0000313" key="2">
    <source>
        <dbReference type="EMBL" id="KMY51191.1"/>
    </source>
</evidence>
<proteinExistence type="predicted"/>
<dbReference type="Proteomes" id="UP000037146">
    <property type="component" value="Unassembled WGS sequence"/>
</dbReference>
<dbReference type="STRING" id="1679170.AC625_17950"/>
<dbReference type="AlphaFoldDB" id="A0A0K9GX35"/>
<gene>
    <name evidence="2" type="ORF">AC625_17950</name>
</gene>
<feature type="transmembrane region" description="Helical" evidence="1">
    <location>
        <begin position="6"/>
        <end position="25"/>
    </location>
</feature>